<gene>
    <name evidence="2" type="ORF">MTR_0332s0010</name>
</gene>
<dbReference type="AlphaFoldDB" id="A0A072TFT4"/>
<proteinExistence type="predicted"/>
<evidence type="ECO:0000313" key="4">
    <source>
        <dbReference type="Proteomes" id="UP000002051"/>
    </source>
</evidence>
<name>A0A072TFT4_MEDTR</name>
<dbReference type="EMBL" id="KL403057">
    <property type="protein sequence ID" value="KEH16096.1"/>
    <property type="molecule type" value="Genomic_DNA"/>
</dbReference>
<dbReference type="EnsemblPlants" id="KEH16096">
    <property type="protein sequence ID" value="KEH16096"/>
    <property type="gene ID" value="MTR_0332s0010"/>
</dbReference>
<keyword evidence="1" id="KW-0472">Membrane</keyword>
<evidence type="ECO:0000313" key="2">
    <source>
        <dbReference type="EMBL" id="KEH16096.1"/>
    </source>
</evidence>
<reference evidence="2 4" key="2">
    <citation type="journal article" date="2014" name="BMC Genomics">
        <title>An improved genome release (version Mt4.0) for the model legume Medicago truncatula.</title>
        <authorList>
            <person name="Tang H."/>
            <person name="Krishnakumar V."/>
            <person name="Bidwell S."/>
            <person name="Rosen B."/>
            <person name="Chan A."/>
            <person name="Zhou S."/>
            <person name="Gentzbittel L."/>
            <person name="Childs K.L."/>
            <person name="Yandell M."/>
            <person name="Gundlach H."/>
            <person name="Mayer K.F."/>
            <person name="Schwartz D.C."/>
            <person name="Town C.D."/>
        </authorList>
    </citation>
    <scope>GENOME REANNOTATION</scope>
    <source>
        <strain evidence="2">A17</strain>
        <strain evidence="3 4">cv. Jemalong A17</strain>
    </source>
</reference>
<organism evidence="2 4">
    <name type="scientific">Medicago truncatula</name>
    <name type="common">Barrel medic</name>
    <name type="synonym">Medicago tribuloides</name>
    <dbReference type="NCBI Taxonomy" id="3880"/>
    <lineage>
        <taxon>Eukaryota</taxon>
        <taxon>Viridiplantae</taxon>
        <taxon>Streptophyta</taxon>
        <taxon>Embryophyta</taxon>
        <taxon>Tracheophyta</taxon>
        <taxon>Spermatophyta</taxon>
        <taxon>Magnoliopsida</taxon>
        <taxon>eudicotyledons</taxon>
        <taxon>Gunneridae</taxon>
        <taxon>Pentapetalae</taxon>
        <taxon>rosids</taxon>
        <taxon>fabids</taxon>
        <taxon>Fabales</taxon>
        <taxon>Fabaceae</taxon>
        <taxon>Papilionoideae</taxon>
        <taxon>50 kb inversion clade</taxon>
        <taxon>NPAAA clade</taxon>
        <taxon>Hologalegina</taxon>
        <taxon>IRL clade</taxon>
        <taxon>Trifolieae</taxon>
        <taxon>Medicago</taxon>
    </lineage>
</organism>
<reference evidence="3" key="3">
    <citation type="submission" date="2015-06" db="UniProtKB">
        <authorList>
            <consortium name="EnsemblPlants"/>
        </authorList>
    </citation>
    <scope>IDENTIFICATION</scope>
    <source>
        <strain evidence="3">cv. Jemalong A17</strain>
    </source>
</reference>
<reference evidence="2 4" key="1">
    <citation type="journal article" date="2011" name="Nature">
        <title>The Medicago genome provides insight into the evolution of rhizobial symbioses.</title>
        <authorList>
            <person name="Young N.D."/>
            <person name="Debelle F."/>
            <person name="Oldroyd G.E."/>
            <person name="Geurts R."/>
            <person name="Cannon S.B."/>
            <person name="Udvardi M.K."/>
            <person name="Benedito V.A."/>
            <person name="Mayer K.F."/>
            <person name="Gouzy J."/>
            <person name="Schoof H."/>
            <person name="Van de Peer Y."/>
            <person name="Proost S."/>
            <person name="Cook D.R."/>
            <person name="Meyers B.C."/>
            <person name="Spannagl M."/>
            <person name="Cheung F."/>
            <person name="De Mita S."/>
            <person name="Krishnakumar V."/>
            <person name="Gundlach H."/>
            <person name="Zhou S."/>
            <person name="Mudge J."/>
            <person name="Bharti A.K."/>
            <person name="Murray J.D."/>
            <person name="Naoumkina M.A."/>
            <person name="Rosen B."/>
            <person name="Silverstein K.A."/>
            <person name="Tang H."/>
            <person name="Rombauts S."/>
            <person name="Zhao P.X."/>
            <person name="Zhou P."/>
            <person name="Barbe V."/>
            <person name="Bardou P."/>
            <person name="Bechner M."/>
            <person name="Bellec A."/>
            <person name="Berger A."/>
            <person name="Berges H."/>
            <person name="Bidwell S."/>
            <person name="Bisseling T."/>
            <person name="Choisne N."/>
            <person name="Couloux A."/>
            <person name="Denny R."/>
            <person name="Deshpande S."/>
            <person name="Dai X."/>
            <person name="Doyle J.J."/>
            <person name="Dudez A.M."/>
            <person name="Farmer A.D."/>
            <person name="Fouteau S."/>
            <person name="Franken C."/>
            <person name="Gibelin C."/>
            <person name="Gish J."/>
            <person name="Goldstein S."/>
            <person name="Gonzalez A.J."/>
            <person name="Green P.J."/>
            <person name="Hallab A."/>
            <person name="Hartog M."/>
            <person name="Hua A."/>
            <person name="Humphray S.J."/>
            <person name="Jeong D.H."/>
            <person name="Jing Y."/>
            <person name="Jocker A."/>
            <person name="Kenton S.M."/>
            <person name="Kim D.J."/>
            <person name="Klee K."/>
            <person name="Lai H."/>
            <person name="Lang C."/>
            <person name="Lin S."/>
            <person name="Macmil S.L."/>
            <person name="Magdelenat G."/>
            <person name="Matthews L."/>
            <person name="McCorrison J."/>
            <person name="Monaghan E.L."/>
            <person name="Mun J.H."/>
            <person name="Najar F.Z."/>
            <person name="Nicholson C."/>
            <person name="Noirot C."/>
            <person name="O'Bleness M."/>
            <person name="Paule C.R."/>
            <person name="Poulain J."/>
            <person name="Prion F."/>
            <person name="Qin B."/>
            <person name="Qu C."/>
            <person name="Retzel E.F."/>
            <person name="Riddle C."/>
            <person name="Sallet E."/>
            <person name="Samain S."/>
            <person name="Samson N."/>
            <person name="Sanders I."/>
            <person name="Saurat O."/>
            <person name="Scarpelli C."/>
            <person name="Schiex T."/>
            <person name="Segurens B."/>
            <person name="Severin A.J."/>
            <person name="Sherrier D.J."/>
            <person name="Shi R."/>
            <person name="Sims S."/>
            <person name="Singer S.R."/>
            <person name="Sinharoy S."/>
            <person name="Sterck L."/>
            <person name="Viollet A."/>
            <person name="Wang B.B."/>
            <person name="Wang K."/>
            <person name="Wang M."/>
            <person name="Wang X."/>
            <person name="Warfsmann J."/>
            <person name="Weissenbach J."/>
            <person name="White D.D."/>
            <person name="White J.D."/>
            <person name="Wiley G.B."/>
            <person name="Wincker P."/>
            <person name="Xing Y."/>
            <person name="Yang L."/>
            <person name="Yao Z."/>
            <person name="Ying F."/>
            <person name="Zhai J."/>
            <person name="Zhou L."/>
            <person name="Zuber A."/>
            <person name="Denarie J."/>
            <person name="Dixon R.A."/>
            <person name="May G.D."/>
            <person name="Schwartz D.C."/>
            <person name="Rogers J."/>
            <person name="Quetier F."/>
            <person name="Town C.D."/>
            <person name="Roe B.A."/>
        </authorList>
    </citation>
    <scope>NUCLEOTIDE SEQUENCE [LARGE SCALE GENOMIC DNA]</scope>
    <source>
        <strain evidence="2">A17</strain>
        <strain evidence="3 4">cv. Jemalong A17</strain>
    </source>
</reference>
<sequence length="79" mass="8441">MTNFDSPKEHSILTILIYPPSLVTLGAGLIHKTQIKRTLVFTESILGKTKIGIVLTAGIGKATTSAFPGYKSNILTKPS</sequence>
<keyword evidence="1 2" id="KW-0812">Transmembrane</keyword>
<keyword evidence="1" id="KW-1133">Transmembrane helix</keyword>
<evidence type="ECO:0000256" key="1">
    <source>
        <dbReference type="SAM" id="Phobius"/>
    </source>
</evidence>
<dbReference type="Proteomes" id="UP000002051">
    <property type="component" value="Unassembled WGS sequence"/>
</dbReference>
<evidence type="ECO:0000313" key="3">
    <source>
        <dbReference type="EnsemblPlants" id="KEH16096"/>
    </source>
</evidence>
<feature type="transmembrane region" description="Helical" evidence="1">
    <location>
        <begin position="12"/>
        <end position="30"/>
    </location>
</feature>
<dbReference type="HOGENOM" id="CLU_2609723_0_0_1"/>
<accession>A0A072TFT4</accession>
<keyword evidence="4" id="KW-1185">Reference proteome</keyword>
<protein>
    <submittedName>
        <fullName evidence="2">Transmembrane protein, putative</fullName>
    </submittedName>
</protein>